<evidence type="ECO:0000259" key="1">
    <source>
        <dbReference type="PROSITE" id="PS51833"/>
    </source>
</evidence>
<dbReference type="SUPFAM" id="SSF109604">
    <property type="entry name" value="HD-domain/PDEase-like"/>
    <property type="match status" value="1"/>
</dbReference>
<dbReference type="PROSITE" id="PS51833">
    <property type="entry name" value="HDOD"/>
    <property type="match status" value="1"/>
</dbReference>
<proteinExistence type="predicted"/>
<gene>
    <name evidence="2" type="ORF">Dace_1285</name>
</gene>
<dbReference type="EMBL" id="AAEW02000010">
    <property type="protein sequence ID" value="EAT15423.1"/>
    <property type="molecule type" value="Genomic_DNA"/>
</dbReference>
<protein>
    <submittedName>
        <fullName evidence="2">Signal transduction protein</fullName>
    </submittedName>
</protein>
<dbReference type="OrthoDB" id="5412587at2"/>
<dbReference type="InterPro" id="IPR013976">
    <property type="entry name" value="HDOD"/>
</dbReference>
<dbReference type="PANTHER" id="PTHR33525:SF3">
    <property type="entry name" value="RIBONUCLEASE Y"/>
    <property type="match status" value="1"/>
</dbReference>
<accession>Q1JZ71</accession>
<evidence type="ECO:0000313" key="3">
    <source>
        <dbReference type="Proteomes" id="UP000005695"/>
    </source>
</evidence>
<dbReference type="InterPro" id="IPR052340">
    <property type="entry name" value="RNase_Y/CdgJ"/>
</dbReference>
<feature type="domain" description="HDOD" evidence="1">
    <location>
        <begin position="22"/>
        <end position="214"/>
    </location>
</feature>
<dbReference type="PANTHER" id="PTHR33525">
    <property type="match status" value="1"/>
</dbReference>
<evidence type="ECO:0000313" key="2">
    <source>
        <dbReference type="EMBL" id="EAT15423.1"/>
    </source>
</evidence>
<comment type="caution">
    <text evidence="2">The sequence shown here is derived from an EMBL/GenBank/DDBJ whole genome shotgun (WGS) entry which is preliminary data.</text>
</comment>
<sequence length="291" mass="32745">MMATQNQHLPELTEILDELDALPQLPDIAAAMLRLLNQQENDTEELARIIASDPVLAARVLRVANSSYYGFSRQIKTILDATVLLGQKTLRNLVLTMALKGLYRLSDPSEKMLWEESMAHALGSQFLSTTYAVADPEEAFLAGLLANIGELFFLQQNPHAYHNCLKNKVTAQCSREELSRHHFPWSFSQMGAAILAHWKFSSELVLCTLYSCQPNHPQDMAPETSRLAHLVFVSRCLCCQLHIGNTQPVCNKTLDEHLNKTLLSSQQIKPQQLLDEFNALYQKNIQTLLSA</sequence>
<dbReference type="RefSeq" id="WP_006000701.1">
    <property type="nucleotide sequence ID" value="NZ_AAEW02000010.1"/>
</dbReference>
<dbReference type="Pfam" id="PF08668">
    <property type="entry name" value="HDOD"/>
    <property type="match status" value="1"/>
</dbReference>
<keyword evidence="3" id="KW-1185">Reference proteome</keyword>
<dbReference type="Proteomes" id="UP000005695">
    <property type="component" value="Unassembled WGS sequence"/>
</dbReference>
<name>Q1JZ71_DESA6</name>
<reference evidence="2" key="2">
    <citation type="submission" date="2006-05" db="EMBL/GenBank/DDBJ databases">
        <title>Sequencing of the draft genome and assembly of Desulfuromonas acetoxidans DSM 684.</title>
        <authorList>
            <consortium name="US DOE Joint Genome Institute (JGI-PGF)"/>
            <person name="Copeland A."/>
            <person name="Lucas S."/>
            <person name="Lapidus A."/>
            <person name="Barry K."/>
            <person name="Detter J.C."/>
            <person name="Glavina del Rio T."/>
            <person name="Hammon N."/>
            <person name="Israni S."/>
            <person name="Dalin E."/>
            <person name="Tice H."/>
            <person name="Bruce D."/>
            <person name="Pitluck S."/>
            <person name="Richardson P."/>
        </authorList>
    </citation>
    <scope>NUCLEOTIDE SEQUENCE [LARGE SCALE GENOMIC DNA]</scope>
    <source>
        <strain evidence="2">DSM 684</strain>
    </source>
</reference>
<dbReference type="AlphaFoldDB" id="Q1JZ71"/>
<dbReference type="Gene3D" id="1.10.3210.10">
    <property type="entry name" value="Hypothetical protein af1432"/>
    <property type="match status" value="1"/>
</dbReference>
<reference evidence="2" key="1">
    <citation type="submission" date="2006-05" db="EMBL/GenBank/DDBJ databases">
        <title>Annotation of the draft genome assembly of Desulfuromonas acetoxidans DSM 684.</title>
        <authorList>
            <consortium name="US DOE Joint Genome Institute (JGI-ORNL)"/>
            <person name="Larimer F."/>
            <person name="Land M."/>
            <person name="Hauser L."/>
        </authorList>
    </citation>
    <scope>NUCLEOTIDE SEQUENCE [LARGE SCALE GENOMIC DNA]</scope>
    <source>
        <strain evidence="2">DSM 684</strain>
    </source>
</reference>
<organism evidence="2 3">
    <name type="scientific">Desulfuromonas acetoxidans (strain DSM 684 / 11070)</name>
    <dbReference type="NCBI Taxonomy" id="281689"/>
    <lineage>
        <taxon>Bacteria</taxon>
        <taxon>Pseudomonadati</taxon>
        <taxon>Thermodesulfobacteriota</taxon>
        <taxon>Desulfuromonadia</taxon>
        <taxon>Desulfuromonadales</taxon>
        <taxon>Desulfuromonadaceae</taxon>
        <taxon>Desulfuromonas</taxon>
    </lineage>
</organism>